<dbReference type="Pfam" id="PF13488">
    <property type="entry name" value="Gly-zipper_Omp"/>
    <property type="match status" value="1"/>
</dbReference>
<dbReference type="AlphaFoldDB" id="A0A108T8B9"/>
<sequence precursor="true">MKRQIGVLTASLLILSGCGTSQTASGDPGAIFAGAAIGGNVGGAIGGLIGDNNGGWRGGYRGSAIGTIIGTIAGAAIGNAVSAPKQETYGYRIERTEPYKPQHETYPAPSVFDNLRIRNIRFIDDSRDHVISSGEKSKVIFEIMNEGEQTIYNVVPMVTETTGMKRIYISPPVMVEQIAPHNGVKYTATISAGERIKTGNVTIRVAVADGNGQQYDWQEFSLPTER</sequence>
<comment type="caution">
    <text evidence="3">The sequence shown here is derived from an EMBL/GenBank/DDBJ whole genome shotgun (WGS) entry which is preliminary data.</text>
</comment>
<dbReference type="PROSITE" id="PS51257">
    <property type="entry name" value="PROKAR_LIPOPROTEIN"/>
    <property type="match status" value="1"/>
</dbReference>
<proteinExistence type="predicted"/>
<reference evidence="3 4" key="1">
    <citation type="journal article" date="2016" name="BMC Genomics">
        <title>Type VI secretion systems of human gut Bacteroidales segregate into three genetic architectures, two of which are contained on mobile genetic elements.</title>
        <authorList>
            <person name="Coyne M.J."/>
            <person name="Roelofs K.G."/>
            <person name="Comstock L.E."/>
        </authorList>
    </citation>
    <scope>NUCLEOTIDE SEQUENCE [LARGE SCALE GENOMIC DNA]</scope>
    <source>
        <strain evidence="3 4">CL09T03C01</strain>
    </source>
</reference>
<evidence type="ECO:0000259" key="2">
    <source>
        <dbReference type="Pfam" id="PF13488"/>
    </source>
</evidence>
<name>A0A108T8B9_BACSE</name>
<organism evidence="3 4">
    <name type="scientific">Bacteroides stercoris</name>
    <dbReference type="NCBI Taxonomy" id="46506"/>
    <lineage>
        <taxon>Bacteria</taxon>
        <taxon>Pseudomonadati</taxon>
        <taxon>Bacteroidota</taxon>
        <taxon>Bacteroidia</taxon>
        <taxon>Bacteroidales</taxon>
        <taxon>Bacteroidaceae</taxon>
        <taxon>Bacteroides</taxon>
    </lineage>
</organism>
<dbReference type="InterPro" id="IPR039567">
    <property type="entry name" value="Gly-zipper"/>
</dbReference>
<dbReference type="Proteomes" id="UP000056419">
    <property type="component" value="Unassembled WGS sequence"/>
</dbReference>
<evidence type="ECO:0000256" key="1">
    <source>
        <dbReference type="SAM" id="SignalP"/>
    </source>
</evidence>
<feature type="domain" description="Glycine zipper" evidence="2">
    <location>
        <begin position="37"/>
        <end position="82"/>
    </location>
</feature>
<keyword evidence="4" id="KW-1185">Reference proteome</keyword>
<dbReference type="EMBL" id="LRGC01000006">
    <property type="protein sequence ID" value="KWR55203.1"/>
    <property type="molecule type" value="Genomic_DNA"/>
</dbReference>
<gene>
    <name evidence="3" type="ORF">AA415_01652</name>
</gene>
<dbReference type="RefSeq" id="WP_060385788.1">
    <property type="nucleotide sequence ID" value="NZ_CAXSRQ010000002.1"/>
</dbReference>
<protein>
    <recommendedName>
        <fullName evidence="2">Glycine zipper domain-containing protein</fullName>
    </recommendedName>
</protein>
<dbReference type="STRING" id="46506.AA415_01652"/>
<feature type="chain" id="PRO_5007130889" description="Glycine zipper domain-containing protein" evidence="1">
    <location>
        <begin position="24"/>
        <end position="226"/>
    </location>
</feature>
<keyword evidence="1" id="KW-0732">Signal</keyword>
<dbReference type="PATRIC" id="fig|46506.5.peg.1759"/>
<evidence type="ECO:0000313" key="3">
    <source>
        <dbReference type="EMBL" id="KWR55203.1"/>
    </source>
</evidence>
<evidence type="ECO:0000313" key="4">
    <source>
        <dbReference type="Proteomes" id="UP000056419"/>
    </source>
</evidence>
<accession>A0A108T8B9</accession>
<feature type="signal peptide" evidence="1">
    <location>
        <begin position="1"/>
        <end position="23"/>
    </location>
</feature>